<sequence length="328" mass="36146">MGFLALVALAVGGLLLAVLFPYFSGAKQTEKRVKSITTDAKAPARQGLRARLMTEDPKDTRRKQLQESLQQLEMRERQRRQKRTLRVMLSQAGIESSPRVFYVLSLIVGALIGFGTLVAGVPWYVALVAGIAGALGLPRWVLKFLVKRRQQIFLNDFADAIDIMVRGLKSGLPINDAMKVIAGETAPPVGPEFLEIVEGQRVGIAIDQGIERMYERMPLAEVNFLGIVMNIQSKTGGNLAEALNNLSKVLRDRKKMKGKIKAMSQEAKASAAIIGSLPFFIMGALTVLNPAYLNPLWETTLGNVLVIGSGFWMLMGVLIMRKMINFDF</sequence>
<protein>
    <submittedName>
        <fullName evidence="1">Type II secretion system F family protein</fullName>
    </submittedName>
</protein>
<gene>
    <name evidence="1" type="ORF">JHL16_31375</name>
</gene>
<keyword evidence="2" id="KW-1185">Reference proteome</keyword>
<name>A0ACC5RE50_9HYPH</name>
<reference evidence="1" key="1">
    <citation type="submission" date="2021-01" db="EMBL/GenBank/DDBJ databases">
        <authorList>
            <person name="Sun Q."/>
        </authorList>
    </citation>
    <scope>NUCLEOTIDE SEQUENCE</scope>
    <source>
        <strain evidence="1">YIM B02566</strain>
    </source>
</reference>
<dbReference type="Proteomes" id="UP000616151">
    <property type="component" value="Unassembled WGS sequence"/>
</dbReference>
<accession>A0ACC5RE50</accession>
<organism evidence="1 2">
    <name type="scientific">Taklimakanibacter albus</name>
    <dbReference type="NCBI Taxonomy" id="2800327"/>
    <lineage>
        <taxon>Bacteria</taxon>
        <taxon>Pseudomonadati</taxon>
        <taxon>Pseudomonadota</taxon>
        <taxon>Alphaproteobacteria</taxon>
        <taxon>Hyphomicrobiales</taxon>
        <taxon>Aestuariivirgaceae</taxon>
        <taxon>Taklimakanibacter</taxon>
    </lineage>
</organism>
<evidence type="ECO:0000313" key="2">
    <source>
        <dbReference type="Proteomes" id="UP000616151"/>
    </source>
</evidence>
<comment type="caution">
    <text evidence="1">The sequence shown here is derived from an EMBL/GenBank/DDBJ whole genome shotgun (WGS) entry which is preliminary data.</text>
</comment>
<dbReference type="EMBL" id="JAENHL010000008">
    <property type="protein sequence ID" value="MBK1870909.1"/>
    <property type="molecule type" value="Genomic_DNA"/>
</dbReference>
<evidence type="ECO:0000313" key="1">
    <source>
        <dbReference type="EMBL" id="MBK1870909.1"/>
    </source>
</evidence>
<proteinExistence type="predicted"/>